<gene>
    <name evidence="2" type="ORF">PM10SUCC1_21760</name>
</gene>
<dbReference type="PROSITE" id="PS51257">
    <property type="entry name" value="PROKAR_LIPOPROTEIN"/>
    <property type="match status" value="1"/>
</dbReference>
<organism evidence="2 3">
    <name type="scientific">Propionigenium maris DSM 9537</name>
    <dbReference type="NCBI Taxonomy" id="1123000"/>
    <lineage>
        <taxon>Bacteria</taxon>
        <taxon>Fusobacteriati</taxon>
        <taxon>Fusobacteriota</taxon>
        <taxon>Fusobacteriia</taxon>
        <taxon>Fusobacteriales</taxon>
        <taxon>Fusobacteriaceae</taxon>
        <taxon>Propionigenium</taxon>
    </lineage>
</organism>
<comment type="caution">
    <text evidence="2">The sequence shown here is derived from an EMBL/GenBank/DDBJ whole genome shotgun (WGS) entry which is preliminary data.</text>
</comment>
<dbReference type="Proteomes" id="UP001144471">
    <property type="component" value="Unassembled WGS sequence"/>
</dbReference>
<evidence type="ECO:0000313" key="3">
    <source>
        <dbReference type="Proteomes" id="UP001144471"/>
    </source>
</evidence>
<keyword evidence="3" id="KW-1185">Reference proteome</keyword>
<accession>A0A9W6GLW0</accession>
<proteinExistence type="predicted"/>
<protein>
    <submittedName>
        <fullName evidence="2">Uncharacterized protein</fullName>
    </submittedName>
</protein>
<feature type="signal peptide" evidence="1">
    <location>
        <begin position="1"/>
        <end position="18"/>
    </location>
</feature>
<dbReference type="Gene3D" id="1.25.40.10">
    <property type="entry name" value="Tetratricopeptide repeat domain"/>
    <property type="match status" value="1"/>
</dbReference>
<name>A0A9W6GLW0_9FUSO</name>
<evidence type="ECO:0000313" key="2">
    <source>
        <dbReference type="EMBL" id="GLI56662.1"/>
    </source>
</evidence>
<dbReference type="InterPro" id="IPR011990">
    <property type="entry name" value="TPR-like_helical_dom_sf"/>
</dbReference>
<dbReference type="EMBL" id="BSDY01000009">
    <property type="protein sequence ID" value="GLI56662.1"/>
    <property type="molecule type" value="Genomic_DNA"/>
</dbReference>
<dbReference type="RefSeq" id="WP_281835956.1">
    <property type="nucleotide sequence ID" value="NZ_BSDY01000009.1"/>
</dbReference>
<dbReference type="AlphaFoldDB" id="A0A9W6GLW0"/>
<feature type="chain" id="PRO_5040722152" evidence="1">
    <location>
        <begin position="19"/>
        <end position="387"/>
    </location>
</feature>
<sequence>MKKLLLIVLLILAGCSSAEEKINTQAMEEIERGRFTQAALLLQEAVKLNPDYLEGMVNYRNVYPRAVDDTQSKIDLYNQNEDYVREASTYENMLSLKKGLYTMDPIVHNKLGLSLNIPQYNEIEELKMDAGVSYYNAGNTFEGLKLDRYRRREKFFLYDRGQELYPRYRDIGERTARSLEEARVVAAFTEVTGDPSRKHQIEREGIGRIKNRVLEDPKLSKITIFKDIPQGELREALRGAGNLSEESLKDLNTVVKINIDSFTYNPTRVTRDYYTRYWTEKYYVIENNVKVAKYRERSYTEIVFDKRNSSRIVLSYEMIDLEDGRTIGSGVFEGNSGDRYRWSVIRGRAPAGVMSGVEREIKSGETIISEAIVEATDKLGRDIRNNI</sequence>
<evidence type="ECO:0000256" key="1">
    <source>
        <dbReference type="SAM" id="SignalP"/>
    </source>
</evidence>
<reference evidence="2" key="1">
    <citation type="submission" date="2022-12" db="EMBL/GenBank/DDBJ databases">
        <title>Reference genome sequencing for broad-spectrum identification of bacterial and archaeal isolates by mass spectrometry.</title>
        <authorList>
            <person name="Sekiguchi Y."/>
            <person name="Tourlousse D.M."/>
        </authorList>
    </citation>
    <scope>NUCLEOTIDE SEQUENCE</scope>
    <source>
        <strain evidence="2">10succ1</strain>
    </source>
</reference>
<keyword evidence="1" id="KW-0732">Signal</keyword>